<feature type="compositionally biased region" description="Polar residues" evidence="1">
    <location>
        <begin position="534"/>
        <end position="544"/>
    </location>
</feature>
<accession>A0A6A5EAL5</accession>
<dbReference type="SUPFAM" id="SSF51182">
    <property type="entry name" value="RmlC-like cupins"/>
    <property type="match status" value="1"/>
</dbReference>
<proteinExistence type="predicted"/>
<evidence type="ECO:0000256" key="1">
    <source>
        <dbReference type="SAM" id="MobiDB-lite"/>
    </source>
</evidence>
<feature type="compositionally biased region" description="Polar residues" evidence="1">
    <location>
        <begin position="633"/>
        <end position="642"/>
    </location>
</feature>
<comment type="caution">
    <text evidence="3">The sequence shown here is derived from an EMBL/GenBank/DDBJ whole genome shotgun (WGS) entry which is preliminary data.</text>
</comment>
<protein>
    <recommendedName>
        <fullName evidence="2">Mif2/CENP-C cupin domain-containing protein</fullName>
    </recommendedName>
</protein>
<dbReference type="InterPro" id="IPR011051">
    <property type="entry name" value="RmlC_Cupin_sf"/>
</dbReference>
<gene>
    <name evidence="3" type="ORF">PFLUV_G00256240</name>
</gene>
<dbReference type="EMBL" id="VHII01000022">
    <property type="protein sequence ID" value="KAF1373043.1"/>
    <property type="molecule type" value="Genomic_DNA"/>
</dbReference>
<feature type="compositionally biased region" description="Basic residues" evidence="1">
    <location>
        <begin position="487"/>
        <end position="497"/>
    </location>
</feature>
<reference evidence="3 4" key="1">
    <citation type="submission" date="2019-06" db="EMBL/GenBank/DDBJ databases">
        <title>A chromosome-scale genome assembly of the European perch, Perca fluviatilis.</title>
        <authorList>
            <person name="Roques C."/>
            <person name="Zahm M."/>
            <person name="Cabau C."/>
            <person name="Klopp C."/>
            <person name="Bouchez O."/>
            <person name="Donnadieu C."/>
            <person name="Kuhl H."/>
            <person name="Gislard M."/>
            <person name="Guendouz S."/>
            <person name="Journot L."/>
            <person name="Haffray P."/>
            <person name="Bestin A."/>
            <person name="Morvezen R."/>
            <person name="Feron R."/>
            <person name="Wen M."/>
            <person name="Jouanno E."/>
            <person name="Herpin A."/>
            <person name="Schartl M."/>
            <person name="Postlethwait J."/>
            <person name="Schaerlinger B."/>
            <person name="Chardard D."/>
            <person name="Lecocq T."/>
            <person name="Poncet C."/>
            <person name="Jaffrelo L."/>
            <person name="Lampietro C."/>
            <person name="Guiguen Y."/>
        </authorList>
    </citation>
    <scope>NUCLEOTIDE SEQUENCE [LARGE SCALE GENOMIC DNA]</scope>
    <source>
        <tissue evidence="3">Blood</tissue>
    </source>
</reference>
<dbReference type="OrthoDB" id="1939643at2759"/>
<keyword evidence="4" id="KW-1185">Reference proteome</keyword>
<dbReference type="InterPro" id="IPR014710">
    <property type="entry name" value="RmlC-like_jellyroll"/>
</dbReference>
<dbReference type="InterPro" id="IPR025974">
    <property type="entry name" value="Mif2/CENP-C_cupin"/>
</dbReference>
<dbReference type="Gene3D" id="2.60.120.10">
    <property type="entry name" value="Jelly Rolls"/>
    <property type="match status" value="1"/>
</dbReference>
<sequence>METNYPTLRRPKRKLCYLTNKESASKQWEGTLTLGDIDRIFDDLDPSSHDNDDLLPPSTLLQTFDIETNQCKKETSPVPLERHLTEQLPECQMGPKGDVLQPATRSLSPKLDIDLDIPFKAHMPVKTSSPIEENMVVEELDNEKDQVASPLLFACEDEGKEEANTEPLLIQNPQCNGHVTDEDDSQLESPPSKIVLSKPKMSSHKNKVEGSCKESHPVKEKTPKKPPAPVLEGKIKTPRQENAGPPVLAVRQEPELADPEKKIENVHMQPSVESTRVGKDMPAFLKKLRDARQPKPACYRRSPVKVPTPPPEPEDDFLILEDDRPLWFSIPSKTATSKKRRKSRTLINDKDSSTDKGTQDSPLETAQKPQDSEQTKSKLGSQTVNQKTKKVKGKNEVIEPENDEDELPSPEDPPAGDLMEEEKPNKKKQVKKVPSEEHDKEEEQPEDGVSREMHKDQLALKMEKKAQKSSDMKRSKSLKDGNENAKKSRATKLKGAKKGMQGSDAGKVTMSVESVKEQSESSEKHAEAEYIDSLSDNESMNSEAQTERDLADGKDKHNKLPVVSEGSSSEDQILGKRRQPGQWWLDSLITEETKVTDNQPTLKKSKQHSQEPSTTVPSPVKAKKNRVLKKRNQTQPAPSPSHNTNKAKEKKTKQNKNRKTRGDTADKVFHTSKAEQFEEQEQQEVVDQDLDDQSSPLDLTHRDHSHSSGQQVFQRVYHHVSHEKLSTPEPVSPRGPRELLWSEESERRRRKPPGNWWAVDNRSEDVESISSQPQKLEPKPRKERKKPSKQNRSQLGTPKKGKMAVLSKPIGGSLVPLLKQKPLLTPKTVKRSLATFRDIFTTGTETPMVVSSKDAGQKNRRKVSAPPAEAVTATDCATFSKTAKDIPSMDAGESLQDSTCQSEGRLKPLRSGLSSMIPLEPYEEDEDLILPPPRVHAALSLSDLCAPPLKPLVLQPQDKANLREWFKSLWPIPDDKSPDITPEHFDWYSYKGRAIGFLVDLNCDSFCSGKILLGSYMKKPLWVDHSAATVFNLLSSSVSVTINGEESRFYPGPSFMVPCGHAYSIQNVTAQPAVLHFTRVLAESSD</sequence>
<feature type="region of interest" description="Disordered" evidence="1">
    <location>
        <begin position="160"/>
        <end position="257"/>
    </location>
</feature>
<organism evidence="3 4">
    <name type="scientific">Perca fluviatilis</name>
    <name type="common">European perch</name>
    <dbReference type="NCBI Taxonomy" id="8168"/>
    <lineage>
        <taxon>Eukaryota</taxon>
        <taxon>Metazoa</taxon>
        <taxon>Chordata</taxon>
        <taxon>Craniata</taxon>
        <taxon>Vertebrata</taxon>
        <taxon>Euteleostomi</taxon>
        <taxon>Actinopterygii</taxon>
        <taxon>Neopterygii</taxon>
        <taxon>Teleostei</taxon>
        <taxon>Neoteleostei</taxon>
        <taxon>Acanthomorphata</taxon>
        <taxon>Eupercaria</taxon>
        <taxon>Perciformes</taxon>
        <taxon>Percoidei</taxon>
        <taxon>Percidae</taxon>
        <taxon>Percinae</taxon>
        <taxon>Perca</taxon>
    </lineage>
</organism>
<feature type="compositionally biased region" description="Basic residues" evidence="1">
    <location>
        <begin position="621"/>
        <end position="632"/>
    </location>
</feature>
<feature type="compositionally biased region" description="Basic and acidic residues" evidence="1">
    <location>
        <begin position="660"/>
        <end position="676"/>
    </location>
</feature>
<feature type="compositionally biased region" description="Basic and acidic residues" evidence="1">
    <location>
        <begin position="347"/>
        <end position="358"/>
    </location>
</feature>
<feature type="compositionally biased region" description="Acidic residues" evidence="1">
    <location>
        <begin position="398"/>
        <end position="409"/>
    </location>
</feature>
<name>A0A6A5EAL5_PERFL</name>
<evidence type="ECO:0000313" key="4">
    <source>
        <dbReference type="Proteomes" id="UP000465112"/>
    </source>
</evidence>
<dbReference type="AlphaFoldDB" id="A0A6A5EAL5"/>
<feature type="domain" description="Mif2/CENP-C cupin" evidence="2">
    <location>
        <begin position="1004"/>
        <end position="1078"/>
    </location>
</feature>
<dbReference type="Pfam" id="PF11699">
    <property type="entry name" value="CENP-C_C"/>
    <property type="match status" value="1"/>
</dbReference>
<evidence type="ECO:0000259" key="2">
    <source>
        <dbReference type="Pfam" id="PF11699"/>
    </source>
</evidence>
<feature type="compositionally biased region" description="Basic residues" evidence="1">
    <location>
        <begin position="648"/>
        <end position="659"/>
    </location>
</feature>
<feature type="compositionally biased region" description="Basic and acidic residues" evidence="1">
    <location>
        <begin position="545"/>
        <end position="555"/>
    </location>
</feature>
<evidence type="ECO:0000313" key="3">
    <source>
        <dbReference type="EMBL" id="KAF1373043.1"/>
    </source>
</evidence>
<dbReference type="Proteomes" id="UP000465112">
    <property type="component" value="Chromosome 22"/>
</dbReference>
<feature type="compositionally biased region" description="Basic and acidic residues" evidence="1">
    <location>
        <begin position="448"/>
        <end position="486"/>
    </location>
</feature>
<feature type="compositionally biased region" description="Polar residues" evidence="1">
    <location>
        <begin position="377"/>
        <end position="386"/>
    </location>
</feature>
<feature type="compositionally biased region" description="Basic and acidic residues" evidence="1">
    <location>
        <begin position="206"/>
        <end position="223"/>
    </location>
</feature>
<feature type="compositionally biased region" description="Polar residues" evidence="1">
    <location>
        <begin position="359"/>
        <end position="369"/>
    </location>
</feature>
<feature type="compositionally biased region" description="Acidic residues" evidence="1">
    <location>
        <begin position="677"/>
        <end position="692"/>
    </location>
</feature>
<feature type="compositionally biased region" description="Basic and acidic residues" evidence="1">
    <location>
        <begin position="514"/>
        <end position="528"/>
    </location>
</feature>
<feature type="region of interest" description="Disordered" evidence="1">
    <location>
        <begin position="287"/>
        <end position="806"/>
    </location>
</feature>